<keyword evidence="2" id="KW-1185">Reference proteome</keyword>
<dbReference type="Proteomes" id="UP000482800">
    <property type="component" value="Unassembled WGS sequence"/>
</dbReference>
<name>A0A6V8K5D7_9ACTN</name>
<reference evidence="1 2" key="1">
    <citation type="submission" date="2020-03" db="EMBL/GenBank/DDBJ databases">
        <title>Whole genome shotgun sequence of Phytohabitans houttuyneae NBRC 108639.</title>
        <authorList>
            <person name="Komaki H."/>
            <person name="Tamura T."/>
        </authorList>
    </citation>
    <scope>NUCLEOTIDE SEQUENCE [LARGE SCALE GENOMIC DNA]</scope>
    <source>
        <strain evidence="1 2">NBRC 108639</strain>
    </source>
</reference>
<gene>
    <name evidence="1" type="ORF">Phou_016980</name>
</gene>
<sequence>MAETDLLRASRDGDQFHYYWAARQCLGLLAPAASLVAVSIEGVSAREFPVGSRVVAGEQVVDIAEYYGSEEVSEADAVIYRQLKHSTVRETTPWTMSGLRRTLAEFGKRFNALKTADPAISSKISFRFVSNRLVGEKVLQTLEDLARGQAPRHADQMKLLRRYLALADDAAASEFARAFDLGRPERGLLALRSDFERGVADYLPGMRGDAPLRLKEIVAQRATSLGGDCTIRRADVLVSLGVTEDQLLPAPSRLTAVGNRLDRRQFRDIADQIIATDSAVVVHAVGGVGKSVLAGSLEQYLPEGSACITYDCFGGGGYRRMSEPRHEHRQALLQIVNELAGRRLCQPLIPASTAAAADYTAAFLDRVERSAAALGAANPGALLIIAVDAADNAVTAARDHNSESFVPDLLAEKRLPGNVRLVMFARTERVGTLDPPPGVARVELTGFSLAETGAYLHAKFADATDADVAEFHRRTFGNPRVQAQALEDADRVEDCLRLLAASAAADAAGALDAVIAQAVERVRYDRVLSTEEVDLICEALAALRPRVPVQVMADLCRLPAQVVHSFVSDLGRPLLIDGESVQFRDEPTETWFRRNHRPTGQALASFLQRLRPLADRYAYAAASLPQLLWEAEQFAELVQLAVDGAALPTQNDLERAEIEQQRIQFALKSAMKRNMKPEVARLALKAGSLSVGHSRRLTLIKENTHLAGELLDGQTLDDLVARRAFSGDWPGSGLGYEGCMLSFVPEELDLARSRLRSAVDWMVGWSRLPAEAKENHRLRDEDVAQVALGLVNTDGPEAAVSYLKGWTPATVAYRAGLIVAARLIEMDRIEQLNRLVVEAADNAFIQMAVLYHASRSDLTLGREAAGTVLTTLRRRRKAIDVSGGQREYGHEHDALYAAIAAVTAAAKHRLSESRALLRILKVYLPASLPHGLGDRFGSQPDVLLKAYALKAYWEGRDFIDRDLAHAELLKEMDKSRHQDSRELFDFQRNITPIVPWARIWARVACGDDDVEAELDRAAEKAYAQSVTDYQTPFAMLRLTAWLSAQILSRGCGAGLTARFNDWLRRVEQFVSWETLIDVVRRTAQAEHMDEVTFAVAARLDEAISQARSQASEKISAFTELAQAIRPASLDEARAFFGRAIDTADKIGDDVMPRWEAINALAQQASNAGEDAKRAYLTARTFEALAEYLGDAAFHPQCIQTVAKFTRSSALALAARWRSRRFGAGSRVLQALLEPDARLVADVPLGGVALLPLAETFDVRVVLEQALRGGDVEPARLFEVVSIYDRVTWHTIEYFEQVVALAHRASVDLSNTSYAQDRYQRRLYDPNRHASRHSYTSSWLTRKPEIEARREVELGALRTLDLSNPSDLETARRMCEERSRTLRLDDFIDAVLATPSRRLHRAIDNLRNNHHVDTYIYRSVLERLTTTEGLPRAAVDAARDLARYAVRRFCHKIAGAHRYEPLPLDLLSRATGQQPDVLYDLALAEWGARSDLLKSEDCFSLVYSLAPRLSAEHARDAFDQAIAELDYLNNADTADGPWDSTLIPPIDLSRCIAGYIWSALADPDESVRWRAAHAVHMLCRLGATTELQALAELATAASAGPFTDARMLFYEKHALLWLLMAIERASLDAPAELKPFETVLRQAALGVDTHVLLREAARRVLAILDRNNVVRLDDSERDRLARLNQPIGQVSGRAVRPSWSQRTGKRHDDEYWFYFDFKDHWIEPLAERFGPPLDELSRLVSEVITTSWALQLSDGRVEDQRRTRRILQDERTSYYKSEMPAVHDLDFYLSFHALMTVAGQLVDTMPVQMDTNGFDEHEDFTRWLQGFRPTRPDGRWLADRRDTVPADQVTLLDADYRDGTWTDEVRREDLLSRVFDVAPDAITVWEWSTQEHSGAKETVTIETALVAPDRAAHLMAAWQTSARSWSFKVPTADDEDDDLDVDGYRLIGWVEDHDLTSTLDERDPYASGVQFPGPRPSAQATQWLDIVGDPDQRVWSRDGETALISSVWSDMSDVSGRSSGSQGKRLSMSLDDLRRLTNVTTMSVIFKVTLRRRKRDAKENRLEPDEPGTQNADPHFKILVFDEQLGFIEL</sequence>
<evidence type="ECO:0000313" key="1">
    <source>
        <dbReference type="EMBL" id="GFJ77518.1"/>
    </source>
</evidence>
<reference evidence="1 2" key="2">
    <citation type="submission" date="2020-03" db="EMBL/GenBank/DDBJ databases">
        <authorList>
            <person name="Ichikawa N."/>
            <person name="Kimura A."/>
            <person name="Kitahashi Y."/>
            <person name="Uohara A."/>
        </authorList>
    </citation>
    <scope>NUCLEOTIDE SEQUENCE [LARGE SCALE GENOMIC DNA]</scope>
    <source>
        <strain evidence="1 2">NBRC 108639</strain>
    </source>
</reference>
<comment type="caution">
    <text evidence="1">The sequence shown here is derived from an EMBL/GenBank/DDBJ whole genome shotgun (WGS) entry which is preliminary data.</text>
</comment>
<protein>
    <submittedName>
        <fullName evidence="1">Uncharacterized protein</fullName>
    </submittedName>
</protein>
<proteinExistence type="predicted"/>
<dbReference type="RefSeq" id="WP_173054954.1">
    <property type="nucleotide sequence ID" value="NZ_BAABGO010000024.1"/>
</dbReference>
<dbReference type="EMBL" id="BLPF01000001">
    <property type="protein sequence ID" value="GFJ77518.1"/>
    <property type="molecule type" value="Genomic_DNA"/>
</dbReference>
<organism evidence="1 2">
    <name type="scientific">Phytohabitans houttuyneae</name>
    <dbReference type="NCBI Taxonomy" id="1076126"/>
    <lineage>
        <taxon>Bacteria</taxon>
        <taxon>Bacillati</taxon>
        <taxon>Actinomycetota</taxon>
        <taxon>Actinomycetes</taxon>
        <taxon>Micromonosporales</taxon>
        <taxon>Micromonosporaceae</taxon>
    </lineage>
</organism>
<accession>A0A6V8K5D7</accession>
<evidence type="ECO:0000313" key="2">
    <source>
        <dbReference type="Proteomes" id="UP000482800"/>
    </source>
</evidence>